<dbReference type="EMBL" id="LAOI01000001">
    <property type="protein sequence ID" value="KJV89406.1"/>
    <property type="molecule type" value="Genomic_DNA"/>
</dbReference>
<feature type="region of interest" description="Disordered" evidence="2">
    <location>
        <begin position="1"/>
        <end position="44"/>
    </location>
</feature>
<evidence type="ECO:0000313" key="4">
    <source>
        <dbReference type="Proteomes" id="UP000033661"/>
    </source>
</evidence>
<feature type="compositionally biased region" description="Basic and acidic residues" evidence="2">
    <location>
        <begin position="348"/>
        <end position="361"/>
    </location>
</feature>
<feature type="compositionally biased region" description="Polar residues" evidence="2">
    <location>
        <begin position="437"/>
        <end position="452"/>
    </location>
</feature>
<comment type="caution">
    <text evidence="3">The sequence shown here is derived from an EMBL/GenBank/DDBJ whole genome shotgun (WGS) entry which is preliminary data.</text>
</comment>
<dbReference type="RefSeq" id="WP_231289233.1">
    <property type="nucleotide sequence ID" value="NZ_LAOI01000001.1"/>
</dbReference>
<accession>A0A0F3QB58</accession>
<feature type="compositionally biased region" description="Basic and acidic residues" evidence="2">
    <location>
        <begin position="397"/>
        <end position="417"/>
    </location>
</feature>
<feature type="region of interest" description="Disordered" evidence="2">
    <location>
        <begin position="348"/>
        <end position="461"/>
    </location>
</feature>
<feature type="region of interest" description="Disordered" evidence="2">
    <location>
        <begin position="206"/>
        <end position="244"/>
    </location>
</feature>
<dbReference type="Proteomes" id="UP000033661">
    <property type="component" value="Unassembled WGS sequence"/>
</dbReference>
<feature type="compositionally biased region" description="Polar residues" evidence="2">
    <location>
        <begin position="379"/>
        <end position="388"/>
    </location>
</feature>
<gene>
    <name evidence="3" type="ORF">RBEAN4_0383</name>
</gene>
<sequence length="461" mass="52138">MADDGDNKKDVPDKKDDTQVKNDNLSKSDDNQTQNKKDDAQVKNELNAIRAQVTATNNPAELVHLASAAAGLAASTNNRELLDQIKNLQSSISKREENAEQIIYSEASEKGLNMEGQGNQYDHEAAREQELHDRHERLKAGHDQFMKEADEFIESKRQEKEKWQALLNDMKAGKEIDPERLKALDKTEAQLKDDQNKRNALKEYHKKATEHSQQLKAEEDRLKKQQAQDIKAAEEQRNANSKLAVNSKELEQGQIKLASINARIEQTGAKLSALSSKIAEATKIQADAYKQVEKERKEIQELRIEAQKEAKKDLQKYSAINDFSELLLNQTKSVETNELKDNELRNEFLSKENKKEPEMRFPSKPSSDVILPGKDEILPTSQKSTSAEAVTATKKLSQGEEALKLSEERPVSSDKINKFTNKIKSSLEKQQSSVSSNKETQVNKLARTNQQNKKNDKGHSR</sequence>
<evidence type="ECO:0000256" key="1">
    <source>
        <dbReference type="SAM" id="Coils"/>
    </source>
</evidence>
<dbReference type="PATRIC" id="fig|1359193.3.peg.365"/>
<evidence type="ECO:0000256" key="2">
    <source>
        <dbReference type="SAM" id="MobiDB-lite"/>
    </source>
</evidence>
<dbReference type="AlphaFoldDB" id="A0A0F3QB58"/>
<keyword evidence="4" id="KW-1185">Reference proteome</keyword>
<organism evidence="3 4">
    <name type="scientific">Rickettsia bellii str. RML An4</name>
    <dbReference type="NCBI Taxonomy" id="1359193"/>
    <lineage>
        <taxon>Bacteria</taxon>
        <taxon>Pseudomonadati</taxon>
        <taxon>Pseudomonadota</taxon>
        <taxon>Alphaproteobacteria</taxon>
        <taxon>Rickettsiales</taxon>
        <taxon>Rickettsiaceae</taxon>
        <taxon>Rickettsieae</taxon>
        <taxon>Rickettsia</taxon>
        <taxon>belli group</taxon>
    </lineage>
</organism>
<evidence type="ECO:0000313" key="3">
    <source>
        <dbReference type="EMBL" id="KJV89406.1"/>
    </source>
</evidence>
<name>A0A0F3QB58_RICBE</name>
<feature type="compositionally biased region" description="Basic and acidic residues" evidence="2">
    <location>
        <begin position="1"/>
        <end position="42"/>
    </location>
</feature>
<keyword evidence="1" id="KW-0175">Coiled coil</keyword>
<reference evidence="3 4" key="1">
    <citation type="submission" date="2015-02" db="EMBL/GenBank/DDBJ databases">
        <title>Genome Sequencing of Rickettsiales.</title>
        <authorList>
            <person name="Daugherty S.C."/>
            <person name="Su Q."/>
            <person name="Abolude K."/>
            <person name="Beier-Sexton M."/>
            <person name="Carlyon J.A."/>
            <person name="Carter R."/>
            <person name="Day N.P."/>
            <person name="Dumler S.J."/>
            <person name="Dyachenko V."/>
            <person name="Godinez A."/>
            <person name="Kurtti T.J."/>
            <person name="Lichay M."/>
            <person name="Mullins K.E."/>
            <person name="Ott S."/>
            <person name="Pappas-Brown V."/>
            <person name="Paris D.H."/>
            <person name="Patel P."/>
            <person name="Richards A.L."/>
            <person name="Sadzewicz L."/>
            <person name="Sears K."/>
            <person name="Seidman D."/>
            <person name="Sengamalay N."/>
            <person name="Stenos J."/>
            <person name="Tallon L.J."/>
            <person name="Vincent G."/>
            <person name="Fraser C.M."/>
            <person name="Munderloh U."/>
            <person name="Dunning-Hotopp J.C."/>
        </authorList>
    </citation>
    <scope>NUCLEOTIDE SEQUENCE [LARGE SCALE GENOMIC DNA]</scope>
    <source>
        <strain evidence="3 4">RML An4</strain>
    </source>
</reference>
<proteinExistence type="predicted"/>
<feature type="coiled-coil region" evidence="1">
    <location>
        <begin position="285"/>
        <end position="312"/>
    </location>
</feature>
<protein>
    <submittedName>
        <fullName evidence="3">Uncharacterized protein</fullName>
    </submittedName>
</protein>